<dbReference type="AlphaFoldDB" id="A0A931AWG3"/>
<gene>
    <name evidence="1" type="ORF">I0Q91_12720</name>
</gene>
<dbReference type="Proteomes" id="UP000621436">
    <property type="component" value="Unassembled WGS sequence"/>
</dbReference>
<comment type="caution">
    <text evidence="1">The sequence shown here is derived from an EMBL/GenBank/DDBJ whole genome shotgun (WGS) entry which is preliminary data.</text>
</comment>
<sequence length="250" mass="27777">MALSIRDIKSIINETISDYTGNCNIISKWKEPLISVASADDLYFEKLKRIISEKHKNPDELLPGAESVITYFLPFAEEIPKSNEAGRDASLIWARAYIETNRLISIINKNLKKEIEDKGYNAAGPAATDNFSKKDLISYWSHKHVAWIAGLGRFGLHKMLITEAGSAGRIGSLVVDFELPVKARPTQELCLYYKDGSCKECIRNCVFGALEENSFNRQLCYSILKENAAKYNGSADVCGKCTVGVPCAIL</sequence>
<dbReference type="PANTHER" id="PTHR42827">
    <property type="entry name" value="IRON-SULFUR CLUSTER-BINDING PROTEIN-RELATED"/>
    <property type="match status" value="1"/>
</dbReference>
<accession>A0A931AWG3</accession>
<name>A0A931AWG3_9FIRM</name>
<evidence type="ECO:0000313" key="1">
    <source>
        <dbReference type="EMBL" id="MBF8437949.1"/>
    </source>
</evidence>
<keyword evidence="2" id="KW-1185">Reference proteome</keyword>
<protein>
    <submittedName>
        <fullName evidence="1">Epoxyqueuosine reductase</fullName>
    </submittedName>
</protein>
<dbReference type="RefSeq" id="WP_270455009.1">
    <property type="nucleotide sequence ID" value="NZ_JADPIE010000008.1"/>
</dbReference>
<organism evidence="1 2">
    <name type="scientific">Halonatronomonas betaini</name>
    <dbReference type="NCBI Taxonomy" id="2778430"/>
    <lineage>
        <taxon>Bacteria</taxon>
        <taxon>Bacillati</taxon>
        <taxon>Bacillota</taxon>
        <taxon>Clostridia</taxon>
        <taxon>Halanaerobiales</taxon>
        <taxon>Halarsenatibacteraceae</taxon>
        <taxon>Halonatronomonas</taxon>
    </lineage>
</organism>
<dbReference type="PANTHER" id="PTHR42827:SF1">
    <property type="entry name" value="IRON-SULFUR CLUSTER-BINDING PROTEIN"/>
    <property type="match status" value="1"/>
</dbReference>
<evidence type="ECO:0000313" key="2">
    <source>
        <dbReference type="Proteomes" id="UP000621436"/>
    </source>
</evidence>
<reference evidence="1" key="1">
    <citation type="submission" date="2020-11" db="EMBL/GenBank/DDBJ databases">
        <title>Halonatronomonas betainensis gen. nov., sp. nov. a novel haloalkaliphilic representative of the family Halanaerobiacae capable of betaine degradation.</title>
        <authorList>
            <person name="Boltyanskaya Y."/>
            <person name="Kevbrin V."/>
            <person name="Detkova E."/>
            <person name="Grouzdev D.S."/>
            <person name="Koziaeva V."/>
            <person name="Zhilina T."/>
        </authorList>
    </citation>
    <scope>NUCLEOTIDE SEQUENCE</scope>
    <source>
        <strain evidence="1">Z-7014</strain>
    </source>
</reference>
<proteinExistence type="predicted"/>
<dbReference type="EMBL" id="JADPIE010000008">
    <property type="protein sequence ID" value="MBF8437949.1"/>
    <property type="molecule type" value="Genomic_DNA"/>
</dbReference>